<dbReference type="GO" id="GO:0016757">
    <property type="term" value="F:glycosyltransferase activity"/>
    <property type="evidence" value="ECO:0007669"/>
    <property type="project" value="InterPro"/>
</dbReference>
<dbReference type="InterPro" id="IPR001296">
    <property type="entry name" value="Glyco_trans_1"/>
</dbReference>
<dbReference type="Pfam" id="PF13439">
    <property type="entry name" value="Glyco_transf_4"/>
    <property type="match status" value="1"/>
</dbReference>
<comment type="caution">
    <text evidence="4">The sequence shown here is derived from an EMBL/GenBank/DDBJ whole genome shotgun (WGS) entry which is preliminary data.</text>
</comment>
<feature type="domain" description="Glycosyltransferase subfamily 4-like N-terminal" evidence="3">
    <location>
        <begin position="17"/>
        <end position="174"/>
    </location>
</feature>
<dbReference type="Pfam" id="PF00534">
    <property type="entry name" value="Glycos_transf_1"/>
    <property type="match status" value="1"/>
</dbReference>
<dbReference type="Proteomes" id="UP001430377">
    <property type="component" value="Unassembled WGS sequence"/>
</dbReference>
<protein>
    <submittedName>
        <fullName evidence="4">Glycosyltransferase family 4 protein</fullName>
    </submittedName>
</protein>
<name>A0AAW4PZD0_9EURY</name>
<accession>A0AAW4PZD0</accession>
<evidence type="ECO:0000256" key="1">
    <source>
        <dbReference type="ARBA" id="ARBA00022679"/>
    </source>
</evidence>
<evidence type="ECO:0000259" key="3">
    <source>
        <dbReference type="Pfam" id="PF13439"/>
    </source>
</evidence>
<keyword evidence="5" id="KW-1185">Reference proteome</keyword>
<gene>
    <name evidence="4" type="ORF">EGH21_23105</name>
</gene>
<dbReference type="CDD" id="cd03809">
    <property type="entry name" value="GT4_MtfB-like"/>
    <property type="match status" value="1"/>
</dbReference>
<dbReference type="InterPro" id="IPR028098">
    <property type="entry name" value="Glyco_trans_4-like_N"/>
</dbReference>
<evidence type="ECO:0000259" key="2">
    <source>
        <dbReference type="Pfam" id="PF00534"/>
    </source>
</evidence>
<dbReference type="PANTHER" id="PTHR46401:SF2">
    <property type="entry name" value="GLYCOSYLTRANSFERASE WBBK-RELATED"/>
    <property type="match status" value="1"/>
</dbReference>
<dbReference type="AlphaFoldDB" id="A0AAW4PZD0"/>
<dbReference type="SUPFAM" id="SSF53756">
    <property type="entry name" value="UDP-Glycosyltransferase/glycogen phosphorylase"/>
    <property type="match status" value="1"/>
</dbReference>
<sequence>MLRVGINARSLAKPNPTGVSRYTRGLLTALTARSDEIEYVVFGIDSLPDEIAANERPVKLADSAPIHSGPRAHYWEQFVLPRRLSRYDIDVFHTPGGQPPLLAREPLVTTIHDISPITHPEWFTRKYVALYRALTPLAIRVSNQIITVSEFTADEVASRYPSAMKKTTPIYNGVTQPPSGGCTPDEELTSEQFLLFVGSINPRKNLDGLLCSYRRYRDRVTNPLPLVLVGPSRDVFASIGLSSKEGVHVFGFVPDKQLGWLYRNASALVYPSLYEGFGLPILEAMSVRTPVLTSDRGAMAEVAGDAAYLADPSNPSEVATGIERIVGDDPFTRDLVEAGKRRATLFTWEHTAEQTVNTYERAADQ</sequence>
<feature type="domain" description="Glycosyl transferase family 1" evidence="2">
    <location>
        <begin position="190"/>
        <end position="341"/>
    </location>
</feature>
<organism evidence="4 5">
    <name type="scientific">Haloarcula rubra</name>
    <dbReference type="NCBI Taxonomy" id="2487747"/>
    <lineage>
        <taxon>Archaea</taxon>
        <taxon>Methanobacteriati</taxon>
        <taxon>Methanobacteriota</taxon>
        <taxon>Stenosarchaea group</taxon>
        <taxon>Halobacteria</taxon>
        <taxon>Halobacteriales</taxon>
        <taxon>Haloarculaceae</taxon>
        <taxon>Haloarcula</taxon>
    </lineage>
</organism>
<reference evidence="4 5" key="1">
    <citation type="submission" date="2021-06" db="EMBL/GenBank/DDBJ databases">
        <title>Halomicroarcula sp. a new haloarchaeum isolated from saline soil.</title>
        <authorList>
            <person name="Duran-Viseras A."/>
            <person name="Sanchez-Porro C."/>
            <person name="Ventosa A."/>
        </authorList>
    </citation>
    <scope>NUCLEOTIDE SEQUENCE [LARGE SCALE GENOMIC DNA]</scope>
    <source>
        <strain evidence="4 5">F13</strain>
    </source>
</reference>
<dbReference type="Gene3D" id="3.40.50.2000">
    <property type="entry name" value="Glycogen Phosphorylase B"/>
    <property type="match status" value="2"/>
</dbReference>
<dbReference type="RefSeq" id="WP_220620769.1">
    <property type="nucleotide sequence ID" value="NZ_RKLR01000022.1"/>
</dbReference>
<evidence type="ECO:0000313" key="4">
    <source>
        <dbReference type="EMBL" id="MBX0325910.1"/>
    </source>
</evidence>
<proteinExistence type="predicted"/>
<evidence type="ECO:0000313" key="5">
    <source>
        <dbReference type="Proteomes" id="UP001430377"/>
    </source>
</evidence>
<keyword evidence="1" id="KW-0808">Transferase</keyword>
<dbReference type="PANTHER" id="PTHR46401">
    <property type="entry name" value="GLYCOSYLTRANSFERASE WBBK-RELATED"/>
    <property type="match status" value="1"/>
</dbReference>
<dbReference type="EMBL" id="RKLR01000022">
    <property type="protein sequence ID" value="MBX0325910.1"/>
    <property type="molecule type" value="Genomic_DNA"/>
</dbReference>